<dbReference type="AlphaFoldDB" id="A0A3B1ABR8"/>
<accession>A0A3B1ABR8</accession>
<protein>
    <submittedName>
        <fullName evidence="2">Beta-ketoadipate enol-lactone hydrolase</fullName>
        <ecNumber evidence="2">3.1.1.24</ecNumber>
    </submittedName>
</protein>
<dbReference type="GO" id="GO:0047570">
    <property type="term" value="F:3-oxoadipate enol-lactonase activity"/>
    <property type="evidence" value="ECO:0007669"/>
    <property type="project" value="UniProtKB-EC"/>
</dbReference>
<feature type="domain" description="AB hydrolase-1" evidence="1">
    <location>
        <begin position="69"/>
        <end position="171"/>
    </location>
</feature>
<dbReference type="PRINTS" id="PR00111">
    <property type="entry name" value="ABHYDROLASE"/>
</dbReference>
<dbReference type="PANTHER" id="PTHR43433">
    <property type="entry name" value="HYDROLASE, ALPHA/BETA FOLD FAMILY PROTEIN"/>
    <property type="match status" value="1"/>
</dbReference>
<organism evidence="2">
    <name type="scientific">hydrothermal vent metagenome</name>
    <dbReference type="NCBI Taxonomy" id="652676"/>
    <lineage>
        <taxon>unclassified sequences</taxon>
        <taxon>metagenomes</taxon>
        <taxon>ecological metagenomes</taxon>
    </lineage>
</organism>
<dbReference type="Gene3D" id="3.40.50.1820">
    <property type="entry name" value="alpha/beta hydrolase"/>
    <property type="match status" value="1"/>
</dbReference>
<sequence length="300" mass="32990">MLVRNIFKMIAILVVMALPAYSNASEKLDAPESTSDPVSVAYGNNAAAGNYADVNGIKIYYEIYGSGAPLVLIHGNGDSIAGLAAQIDYFSKYYKVIVADSRGHGKSGLGTDQLTYSQMMEDWHELLKALNVKKAKIFGWSDGGILGLLMAIKYPENIDKLAIMGANLRPDETAVYSWVQPILTQARAHVEEMIVQKDSSNDWGLQIQLLTLLTTQPNIDVKSLQQIKLPVLVMAGDRDVIKEEHTLEIFQNLQNAHLAILPGNTHFAPVNDSVKFNALLNVFFKNPFTKPSTEALMADH</sequence>
<dbReference type="EC" id="3.1.1.24" evidence="2"/>
<proteinExistence type="predicted"/>
<dbReference type="PANTHER" id="PTHR43433:SF5">
    <property type="entry name" value="AB HYDROLASE-1 DOMAIN-CONTAINING PROTEIN"/>
    <property type="match status" value="1"/>
</dbReference>
<dbReference type="InterPro" id="IPR050471">
    <property type="entry name" value="AB_hydrolase"/>
</dbReference>
<evidence type="ECO:0000313" key="2">
    <source>
        <dbReference type="EMBL" id="VAX03156.1"/>
    </source>
</evidence>
<reference evidence="2" key="1">
    <citation type="submission" date="2018-06" db="EMBL/GenBank/DDBJ databases">
        <authorList>
            <person name="Zhirakovskaya E."/>
        </authorList>
    </citation>
    <scope>NUCLEOTIDE SEQUENCE</scope>
</reference>
<keyword evidence="2" id="KW-0378">Hydrolase</keyword>
<dbReference type="SUPFAM" id="SSF53474">
    <property type="entry name" value="alpha/beta-Hydrolases"/>
    <property type="match status" value="1"/>
</dbReference>
<name>A0A3B1ABR8_9ZZZZ</name>
<dbReference type="InterPro" id="IPR029058">
    <property type="entry name" value="AB_hydrolase_fold"/>
</dbReference>
<evidence type="ECO:0000259" key="1">
    <source>
        <dbReference type="Pfam" id="PF00561"/>
    </source>
</evidence>
<dbReference type="InterPro" id="IPR000073">
    <property type="entry name" value="AB_hydrolase_1"/>
</dbReference>
<dbReference type="Pfam" id="PF00561">
    <property type="entry name" value="Abhydrolase_1"/>
    <property type="match status" value="1"/>
</dbReference>
<dbReference type="EMBL" id="UOFW01000039">
    <property type="protein sequence ID" value="VAX03156.1"/>
    <property type="molecule type" value="Genomic_DNA"/>
</dbReference>
<gene>
    <name evidence="2" type="ORF">MNBD_ALPHA03-1558</name>
</gene>